<protein>
    <submittedName>
        <fullName evidence="2">Helix-turn-helix domain-containing protein</fullName>
    </submittedName>
</protein>
<comment type="caution">
    <text evidence="2">The sequence shown here is derived from an EMBL/GenBank/DDBJ whole genome shotgun (WGS) entry which is preliminary data.</text>
</comment>
<dbReference type="EMBL" id="JBIRYO010000007">
    <property type="protein sequence ID" value="MFI2474478.1"/>
    <property type="molecule type" value="Genomic_DNA"/>
</dbReference>
<sequence>MTYRLSRVHELTGLDPHRPADAMTLSAARLARRLESASFAP</sequence>
<dbReference type="InterPro" id="IPR042070">
    <property type="entry name" value="PucR_C-HTH_sf"/>
</dbReference>
<dbReference type="Pfam" id="PF13556">
    <property type="entry name" value="HTH_30"/>
    <property type="match status" value="1"/>
</dbReference>
<proteinExistence type="predicted"/>
<organism evidence="2 3">
    <name type="scientific">Nocardia xishanensis</name>
    <dbReference type="NCBI Taxonomy" id="238964"/>
    <lineage>
        <taxon>Bacteria</taxon>
        <taxon>Bacillati</taxon>
        <taxon>Actinomycetota</taxon>
        <taxon>Actinomycetes</taxon>
        <taxon>Mycobacteriales</taxon>
        <taxon>Nocardiaceae</taxon>
        <taxon>Nocardia</taxon>
    </lineage>
</organism>
<name>A0ABW7X0A3_9NOCA</name>
<dbReference type="Gene3D" id="1.10.10.2840">
    <property type="entry name" value="PucR C-terminal helix-turn-helix domain"/>
    <property type="match status" value="1"/>
</dbReference>
<dbReference type="InterPro" id="IPR025736">
    <property type="entry name" value="PucR_C-HTH_dom"/>
</dbReference>
<accession>A0ABW7X0A3</accession>
<evidence type="ECO:0000313" key="3">
    <source>
        <dbReference type="Proteomes" id="UP001611415"/>
    </source>
</evidence>
<keyword evidence="3" id="KW-1185">Reference proteome</keyword>
<gene>
    <name evidence="2" type="ORF">ACH49W_13970</name>
</gene>
<evidence type="ECO:0000313" key="2">
    <source>
        <dbReference type="EMBL" id="MFI2474478.1"/>
    </source>
</evidence>
<dbReference type="RefSeq" id="WP_397092706.1">
    <property type="nucleotide sequence ID" value="NZ_JBIRYO010000007.1"/>
</dbReference>
<reference evidence="2 3" key="1">
    <citation type="submission" date="2024-10" db="EMBL/GenBank/DDBJ databases">
        <title>The Natural Products Discovery Center: Release of the First 8490 Sequenced Strains for Exploring Actinobacteria Biosynthetic Diversity.</title>
        <authorList>
            <person name="Kalkreuter E."/>
            <person name="Kautsar S.A."/>
            <person name="Yang D."/>
            <person name="Bader C.D."/>
            <person name="Teijaro C.N."/>
            <person name="Fluegel L."/>
            <person name="Davis C.M."/>
            <person name="Simpson J.R."/>
            <person name="Lauterbach L."/>
            <person name="Steele A.D."/>
            <person name="Gui C."/>
            <person name="Meng S."/>
            <person name="Li G."/>
            <person name="Viehrig K."/>
            <person name="Ye F."/>
            <person name="Su P."/>
            <person name="Kiefer A.F."/>
            <person name="Nichols A."/>
            <person name="Cepeda A.J."/>
            <person name="Yan W."/>
            <person name="Fan B."/>
            <person name="Jiang Y."/>
            <person name="Adhikari A."/>
            <person name="Zheng C.-J."/>
            <person name="Schuster L."/>
            <person name="Cowan T.M."/>
            <person name="Smanski M.J."/>
            <person name="Chevrette M.G."/>
            <person name="De Carvalho L.P.S."/>
            <person name="Shen B."/>
        </authorList>
    </citation>
    <scope>NUCLEOTIDE SEQUENCE [LARGE SCALE GENOMIC DNA]</scope>
    <source>
        <strain evidence="2 3">NPDC019275</strain>
    </source>
</reference>
<dbReference type="Proteomes" id="UP001611415">
    <property type="component" value="Unassembled WGS sequence"/>
</dbReference>
<feature type="domain" description="PucR C-terminal helix-turn-helix" evidence="1">
    <location>
        <begin position="2"/>
        <end position="28"/>
    </location>
</feature>
<evidence type="ECO:0000259" key="1">
    <source>
        <dbReference type="Pfam" id="PF13556"/>
    </source>
</evidence>